<dbReference type="AlphaFoldDB" id="A0A1D3URP5"/>
<sequence length="396" mass="45337">MNKVKYLIYVFVLTLGLASCEKELDIPSEASLNAEANLSEQDVDRLLNGLYKKMRHPNGYGFFAIMNTEIMGDNYKPVKFQWFQVQNFYEHKVPASDILLSYFYADYYNGIDRANIIIKVPTANKDQIGKARYCRALSYLRLYDMFERLPLVDENYDKQPIAPSAKEKVLEFIIEDLKFAKENCKEFDKKELVNSQKTPSKEAAIALLARVYRIAGDIQAAGKEAELLLSGGKFSLSANPLNRSSEVIFMFIGTKAEEVGSWGWIMSPQAKAWNCFAAADDLTALVQGDDTRKILFDFENKDKNDGYVYSKKYKTEDNSDLLVSRIAEMYLLSAEAGNNARLKELQTARKSSLSLEDERRLEMSFEWTRWQDLKLKGETYVLPYPERAAESNPLLK</sequence>
<dbReference type="Gene3D" id="1.25.40.390">
    <property type="match status" value="1"/>
</dbReference>
<gene>
    <name evidence="2" type="ORF">TFUB20_01814</name>
</gene>
<proteinExistence type="predicted"/>
<evidence type="ECO:0000313" key="3">
    <source>
        <dbReference type="Proteomes" id="UP000182057"/>
    </source>
</evidence>
<dbReference type="OrthoDB" id="5694214at2"/>
<dbReference type="Pfam" id="PF14322">
    <property type="entry name" value="SusD-like_3"/>
    <property type="match status" value="1"/>
</dbReference>
<protein>
    <recommendedName>
        <fullName evidence="1">SusD-like N-terminal domain-containing protein</fullName>
    </recommendedName>
</protein>
<dbReference type="InterPro" id="IPR011990">
    <property type="entry name" value="TPR-like_helical_dom_sf"/>
</dbReference>
<dbReference type="RefSeq" id="WP_014225419.1">
    <property type="nucleotide sequence ID" value="NZ_CAJPTF010000061.1"/>
</dbReference>
<dbReference type="SUPFAM" id="SSF48452">
    <property type="entry name" value="TPR-like"/>
    <property type="match status" value="1"/>
</dbReference>
<feature type="domain" description="SusD-like N-terminal" evidence="1">
    <location>
        <begin position="29"/>
        <end position="212"/>
    </location>
</feature>
<accession>A0A1D3URP5</accession>
<evidence type="ECO:0000259" key="1">
    <source>
        <dbReference type="Pfam" id="PF14322"/>
    </source>
</evidence>
<dbReference type="PROSITE" id="PS51257">
    <property type="entry name" value="PROKAR_LIPOPROTEIN"/>
    <property type="match status" value="1"/>
</dbReference>
<evidence type="ECO:0000313" key="2">
    <source>
        <dbReference type="EMBL" id="SCQ22741.1"/>
    </source>
</evidence>
<dbReference type="Proteomes" id="UP000182057">
    <property type="component" value="Unassembled WGS sequence"/>
</dbReference>
<dbReference type="EMBL" id="FMMM01000067">
    <property type="protein sequence ID" value="SCQ22741.1"/>
    <property type="molecule type" value="Genomic_DNA"/>
</dbReference>
<dbReference type="InterPro" id="IPR033985">
    <property type="entry name" value="SusD-like_N"/>
</dbReference>
<dbReference type="GeneID" id="34759190"/>
<name>A0A1D3URP5_TANFO</name>
<organism evidence="2 3">
    <name type="scientific">Tannerella forsythia</name>
    <name type="common">Bacteroides forsythus</name>
    <dbReference type="NCBI Taxonomy" id="28112"/>
    <lineage>
        <taxon>Bacteria</taxon>
        <taxon>Pseudomonadati</taxon>
        <taxon>Bacteroidota</taxon>
        <taxon>Bacteroidia</taxon>
        <taxon>Bacteroidales</taxon>
        <taxon>Tannerellaceae</taxon>
        <taxon>Tannerella</taxon>
    </lineage>
</organism>
<reference evidence="2 3" key="1">
    <citation type="submission" date="2016-09" db="EMBL/GenBank/DDBJ databases">
        <authorList>
            <person name="Capua I."/>
            <person name="De Benedictis P."/>
            <person name="Joannis T."/>
            <person name="Lombin L.H."/>
            <person name="Cattoli G."/>
        </authorList>
    </citation>
    <scope>NUCLEOTIDE SEQUENCE [LARGE SCALE GENOMIC DNA]</scope>
    <source>
        <strain evidence="2 3">UB20</strain>
    </source>
</reference>